<dbReference type="PANTHER" id="PTHR27006:SF619">
    <property type="entry name" value="CYSTEINE-RICH RECEPTOR-LIKE PROTEIN KINASE 15"/>
    <property type="match status" value="1"/>
</dbReference>
<comment type="caution">
    <text evidence="1">The sequence shown here is derived from an EMBL/GenBank/DDBJ whole genome shotgun (WGS) entry which is preliminary data.</text>
</comment>
<dbReference type="PANTHER" id="PTHR27006">
    <property type="entry name" value="PROMASTIGOTE SURFACE ANTIGEN PROTEIN PSA"/>
    <property type="match status" value="1"/>
</dbReference>
<proteinExistence type="predicted"/>
<gene>
    <name evidence="1" type="ORF">CRG98_044935</name>
</gene>
<evidence type="ECO:0000313" key="1">
    <source>
        <dbReference type="EMBL" id="PKI34675.1"/>
    </source>
</evidence>
<organism evidence="1 2">
    <name type="scientific">Punica granatum</name>
    <name type="common">Pomegranate</name>
    <dbReference type="NCBI Taxonomy" id="22663"/>
    <lineage>
        <taxon>Eukaryota</taxon>
        <taxon>Viridiplantae</taxon>
        <taxon>Streptophyta</taxon>
        <taxon>Embryophyta</taxon>
        <taxon>Tracheophyta</taxon>
        <taxon>Spermatophyta</taxon>
        <taxon>Magnoliopsida</taxon>
        <taxon>eudicotyledons</taxon>
        <taxon>Gunneridae</taxon>
        <taxon>Pentapetalae</taxon>
        <taxon>rosids</taxon>
        <taxon>malvids</taxon>
        <taxon>Myrtales</taxon>
        <taxon>Lythraceae</taxon>
        <taxon>Punica</taxon>
    </lineage>
</organism>
<dbReference type="SUPFAM" id="SSF56112">
    <property type="entry name" value="Protein kinase-like (PK-like)"/>
    <property type="match status" value="1"/>
</dbReference>
<name>A0A2I0HSI4_PUNGR</name>
<dbReference type="EMBL" id="PGOL01005766">
    <property type="protein sequence ID" value="PKI34675.1"/>
    <property type="molecule type" value="Genomic_DNA"/>
</dbReference>
<accession>A0A2I0HSI4</accession>
<evidence type="ECO:0000313" key="2">
    <source>
        <dbReference type="Proteomes" id="UP000233551"/>
    </source>
</evidence>
<dbReference type="AlphaFoldDB" id="A0A2I0HSI4"/>
<dbReference type="STRING" id="22663.A0A2I0HSI4"/>
<dbReference type="Proteomes" id="UP000233551">
    <property type="component" value="Unassembled WGS sequence"/>
</dbReference>
<evidence type="ECO:0008006" key="3">
    <source>
        <dbReference type="Google" id="ProtNLM"/>
    </source>
</evidence>
<protein>
    <recommendedName>
        <fullName evidence="3">Protein kinase domain-containing protein</fullName>
    </recommendedName>
</protein>
<dbReference type="InterPro" id="IPR011009">
    <property type="entry name" value="Kinase-like_dom_sf"/>
</dbReference>
<keyword evidence="2" id="KW-1185">Reference proteome</keyword>
<sequence>MKYDVYSFGVLLLQIISGKKTNCRYGPSENLNLLEYAYETWISGEGMEFIDPSLVDSASSCKLTRCLQIALLCVQENPMDRLSMLEISSILRNGTSEITSPK</sequence>
<dbReference type="Gene3D" id="1.10.510.10">
    <property type="entry name" value="Transferase(Phosphotransferase) domain 1"/>
    <property type="match status" value="1"/>
</dbReference>
<reference evidence="1 2" key="1">
    <citation type="submission" date="2017-11" db="EMBL/GenBank/DDBJ databases">
        <title>De-novo sequencing of pomegranate (Punica granatum L.) genome.</title>
        <authorList>
            <person name="Akparov Z."/>
            <person name="Amiraslanov A."/>
            <person name="Hajiyeva S."/>
            <person name="Abbasov M."/>
            <person name="Kaur K."/>
            <person name="Hamwieh A."/>
            <person name="Solovyev V."/>
            <person name="Salamov A."/>
            <person name="Braich B."/>
            <person name="Kosarev P."/>
            <person name="Mahmoud A."/>
            <person name="Hajiyev E."/>
            <person name="Babayeva S."/>
            <person name="Izzatullayeva V."/>
            <person name="Mammadov A."/>
            <person name="Mammadov A."/>
            <person name="Sharifova S."/>
            <person name="Ojaghi J."/>
            <person name="Eynullazada K."/>
            <person name="Bayramov B."/>
            <person name="Abdulazimova A."/>
            <person name="Shahmuradov I."/>
        </authorList>
    </citation>
    <scope>NUCLEOTIDE SEQUENCE [LARGE SCALE GENOMIC DNA]</scope>
    <source>
        <strain evidence="2">cv. AG2017</strain>
        <tissue evidence="1">Leaf</tissue>
    </source>
</reference>